<proteinExistence type="predicted"/>
<evidence type="ECO:0000313" key="2">
    <source>
        <dbReference type="Proteomes" id="UP000233551"/>
    </source>
</evidence>
<keyword evidence="2" id="KW-1185">Reference proteome</keyword>
<dbReference type="EMBL" id="PGOL01001131">
    <property type="protein sequence ID" value="PKI60682.1"/>
    <property type="molecule type" value="Genomic_DNA"/>
</dbReference>
<evidence type="ECO:0000313" key="1">
    <source>
        <dbReference type="EMBL" id="PKI60682.1"/>
    </source>
</evidence>
<dbReference type="AlphaFoldDB" id="A0A2I0JWP4"/>
<gene>
    <name evidence="1" type="ORF">CRG98_018929</name>
</gene>
<organism evidence="1 2">
    <name type="scientific">Punica granatum</name>
    <name type="common">Pomegranate</name>
    <dbReference type="NCBI Taxonomy" id="22663"/>
    <lineage>
        <taxon>Eukaryota</taxon>
        <taxon>Viridiplantae</taxon>
        <taxon>Streptophyta</taxon>
        <taxon>Embryophyta</taxon>
        <taxon>Tracheophyta</taxon>
        <taxon>Spermatophyta</taxon>
        <taxon>Magnoliopsida</taxon>
        <taxon>eudicotyledons</taxon>
        <taxon>Gunneridae</taxon>
        <taxon>Pentapetalae</taxon>
        <taxon>rosids</taxon>
        <taxon>malvids</taxon>
        <taxon>Myrtales</taxon>
        <taxon>Lythraceae</taxon>
        <taxon>Punica</taxon>
    </lineage>
</organism>
<comment type="caution">
    <text evidence="1">The sequence shown here is derived from an EMBL/GenBank/DDBJ whole genome shotgun (WGS) entry which is preliminary data.</text>
</comment>
<protein>
    <submittedName>
        <fullName evidence="1">Uncharacterized protein</fullName>
    </submittedName>
</protein>
<dbReference type="Proteomes" id="UP000233551">
    <property type="component" value="Unassembled WGS sequence"/>
</dbReference>
<reference evidence="1 2" key="1">
    <citation type="submission" date="2017-11" db="EMBL/GenBank/DDBJ databases">
        <title>De-novo sequencing of pomegranate (Punica granatum L.) genome.</title>
        <authorList>
            <person name="Akparov Z."/>
            <person name="Amiraslanov A."/>
            <person name="Hajiyeva S."/>
            <person name="Abbasov M."/>
            <person name="Kaur K."/>
            <person name="Hamwieh A."/>
            <person name="Solovyev V."/>
            <person name="Salamov A."/>
            <person name="Braich B."/>
            <person name="Kosarev P."/>
            <person name="Mahmoud A."/>
            <person name="Hajiyev E."/>
            <person name="Babayeva S."/>
            <person name="Izzatullayeva V."/>
            <person name="Mammadov A."/>
            <person name="Mammadov A."/>
            <person name="Sharifova S."/>
            <person name="Ojaghi J."/>
            <person name="Eynullazada K."/>
            <person name="Bayramov B."/>
            <person name="Abdulazimova A."/>
            <person name="Shahmuradov I."/>
        </authorList>
    </citation>
    <scope>NUCLEOTIDE SEQUENCE [LARGE SCALE GENOMIC DNA]</scope>
    <source>
        <strain evidence="2">cv. AG2017</strain>
        <tissue evidence="1">Leaf</tissue>
    </source>
</reference>
<sequence length="144" mass="15440">MSCPRLSSAVLNSYCSRHLKRFGSCSLLLFCRCPSFPGLSHGVPAFPEPLSSHFLFVPAAPTCSSIELLLSRPLRAPELLPLIVIPQVPAAATTPPQASCRCWITAALLRVPELQPLLACVLPVAAASSSPLWCPWVAHDDLLS</sequence>
<name>A0A2I0JWP4_PUNGR</name>
<accession>A0A2I0JWP4</accession>